<dbReference type="Proteomes" id="UP000593560">
    <property type="component" value="Unassembled WGS sequence"/>
</dbReference>
<comment type="caution">
    <text evidence="1">The sequence shown here is derived from an EMBL/GenBank/DDBJ whole genome shotgun (WGS) entry which is preliminary data.</text>
</comment>
<reference evidence="1 2" key="1">
    <citation type="journal article" date="2019" name="Genome Biol. Evol.">
        <title>Insights into the evolution of the New World diploid cottons (Gossypium, subgenus Houzingenia) based on genome sequencing.</title>
        <authorList>
            <person name="Grover C.E."/>
            <person name="Arick M.A. 2nd"/>
            <person name="Thrash A."/>
            <person name="Conover J.L."/>
            <person name="Sanders W.S."/>
            <person name="Peterson D.G."/>
            <person name="Frelichowski J.E."/>
            <person name="Scheffler J.A."/>
            <person name="Scheffler B.E."/>
            <person name="Wendel J.F."/>
        </authorList>
    </citation>
    <scope>NUCLEOTIDE SEQUENCE [LARGE SCALE GENOMIC DNA]</scope>
    <source>
        <strain evidence="1">0</strain>
        <tissue evidence="1">Leaf</tissue>
    </source>
</reference>
<name>A0A7J9IAA7_9ROSI</name>
<dbReference type="OrthoDB" id="1752144at2759"/>
<protein>
    <submittedName>
        <fullName evidence="1">Uncharacterized protein</fullName>
    </submittedName>
</protein>
<feature type="non-terminal residue" evidence="1">
    <location>
        <position position="86"/>
    </location>
</feature>
<dbReference type="EMBL" id="JABFAD010325347">
    <property type="protein sequence ID" value="MBA0818838.1"/>
    <property type="molecule type" value="Genomic_DNA"/>
</dbReference>
<gene>
    <name evidence="1" type="ORF">Gohar_021526</name>
</gene>
<evidence type="ECO:0000313" key="2">
    <source>
        <dbReference type="Proteomes" id="UP000593560"/>
    </source>
</evidence>
<keyword evidence="2" id="KW-1185">Reference proteome</keyword>
<sequence>MVQLKRMRITDCKMLEGIMADADDGRTYSIMFKHLEHLRLQSLQALTCFCSGYHQLKFPSLVELVAIECPEFSIFCKGEVSTPLLK</sequence>
<evidence type="ECO:0000313" key="1">
    <source>
        <dbReference type="EMBL" id="MBA0818838.1"/>
    </source>
</evidence>
<proteinExistence type="predicted"/>
<dbReference type="AlphaFoldDB" id="A0A7J9IAA7"/>
<organism evidence="1 2">
    <name type="scientific">Gossypium harknessii</name>
    <dbReference type="NCBI Taxonomy" id="34285"/>
    <lineage>
        <taxon>Eukaryota</taxon>
        <taxon>Viridiplantae</taxon>
        <taxon>Streptophyta</taxon>
        <taxon>Embryophyta</taxon>
        <taxon>Tracheophyta</taxon>
        <taxon>Spermatophyta</taxon>
        <taxon>Magnoliopsida</taxon>
        <taxon>eudicotyledons</taxon>
        <taxon>Gunneridae</taxon>
        <taxon>Pentapetalae</taxon>
        <taxon>rosids</taxon>
        <taxon>malvids</taxon>
        <taxon>Malvales</taxon>
        <taxon>Malvaceae</taxon>
        <taxon>Malvoideae</taxon>
        <taxon>Gossypium</taxon>
    </lineage>
</organism>
<accession>A0A7J9IAA7</accession>